<keyword evidence="5" id="KW-1185">Reference proteome</keyword>
<dbReference type="RefSeq" id="XP_056865961.1">
    <property type="nucleotide sequence ID" value="XM_057009981.1"/>
</dbReference>
<gene>
    <name evidence="6" type="primary">LOC108850208</name>
</gene>
<dbReference type="GO" id="GO:0016020">
    <property type="term" value="C:membrane"/>
    <property type="evidence" value="ECO:0007669"/>
    <property type="project" value="UniProtKB-SubCell"/>
</dbReference>
<dbReference type="OrthoDB" id="337735at2759"/>
<evidence type="ECO:0000256" key="1">
    <source>
        <dbReference type="ARBA" id="ARBA00004141"/>
    </source>
</evidence>
<name>A0A9W3DPU9_RAPSA</name>
<protein>
    <submittedName>
        <fullName evidence="6">LOW QUALITY PROTEIN: cyclin-U4-3</fullName>
    </submittedName>
</protein>
<keyword evidence="3" id="KW-0132">Cell division</keyword>
<evidence type="ECO:0000256" key="2">
    <source>
        <dbReference type="ARBA" id="ARBA00007215"/>
    </source>
</evidence>
<dbReference type="InterPro" id="IPR008896">
    <property type="entry name" value="TIC214"/>
</dbReference>
<evidence type="ECO:0000256" key="3">
    <source>
        <dbReference type="ARBA" id="ARBA00022618"/>
    </source>
</evidence>
<dbReference type="Gene3D" id="1.10.472.10">
    <property type="entry name" value="Cyclin-like"/>
    <property type="match status" value="1"/>
</dbReference>
<sequence length="224" mass="25786">MNQDLQEPMAETMPNIITAMSYLLQMVSETNDHMNQKQRISGFYGITKPSNSISIRSYLERILKYANCSHSCYIVAYIYLDRFIKKQPFLLFNSLSIHRFIITSVLVSAKFIDDLCYNNGYYAQVGGISKEEMNLLELDFLFGIGFQLNVTVSTFSPSYLFLLRARVMDEGEEGTEKKVSATTGFIAGQLNNYRSFLQREMVNGDADKDEFTVCRTFYIIQKLF</sequence>
<dbReference type="Pfam" id="PF08613">
    <property type="entry name" value="Cyclin"/>
    <property type="match status" value="1"/>
</dbReference>
<dbReference type="InterPro" id="IPR013922">
    <property type="entry name" value="Cyclin_PHO80-like"/>
</dbReference>
<dbReference type="PANTHER" id="PTHR15615:SF115">
    <property type="entry name" value="CYCLIN-U4-3"/>
    <property type="match status" value="1"/>
</dbReference>
<dbReference type="Pfam" id="PF05758">
    <property type="entry name" value="Ycf1"/>
    <property type="match status" value="1"/>
</dbReference>
<reference evidence="5" key="1">
    <citation type="journal article" date="2019" name="Database">
        <title>The radish genome database (RadishGD): an integrated information resource for radish genomics.</title>
        <authorList>
            <person name="Yu H.J."/>
            <person name="Baek S."/>
            <person name="Lee Y.J."/>
            <person name="Cho A."/>
            <person name="Mun J.H."/>
        </authorList>
    </citation>
    <scope>NUCLEOTIDE SEQUENCE [LARGE SCALE GENOMIC DNA]</scope>
    <source>
        <strain evidence="5">cv. WK10039</strain>
    </source>
</reference>
<reference evidence="6" key="2">
    <citation type="submission" date="2025-08" db="UniProtKB">
        <authorList>
            <consortium name="RefSeq"/>
        </authorList>
    </citation>
    <scope>IDENTIFICATION</scope>
    <source>
        <tissue evidence="6">Leaf</tissue>
    </source>
</reference>
<dbReference type="GeneID" id="108850208"/>
<dbReference type="SUPFAM" id="SSF47954">
    <property type="entry name" value="Cyclin-like"/>
    <property type="match status" value="1"/>
</dbReference>
<accession>A0A9W3DPU9</accession>
<dbReference type="PANTHER" id="PTHR15615">
    <property type="match status" value="1"/>
</dbReference>
<dbReference type="KEGG" id="rsz:108850208"/>
<comment type="similarity">
    <text evidence="2">Belongs to the cyclin family. Cyclin U/P subfamily.</text>
</comment>
<dbReference type="InterPro" id="IPR036915">
    <property type="entry name" value="Cyclin-like_sf"/>
</dbReference>
<evidence type="ECO:0000256" key="4">
    <source>
        <dbReference type="ARBA" id="ARBA00023306"/>
    </source>
</evidence>
<evidence type="ECO:0000313" key="6">
    <source>
        <dbReference type="RefSeq" id="XP_056865961.1"/>
    </source>
</evidence>
<dbReference type="GO" id="GO:0019901">
    <property type="term" value="F:protein kinase binding"/>
    <property type="evidence" value="ECO:0007669"/>
    <property type="project" value="InterPro"/>
</dbReference>
<comment type="subcellular location">
    <subcellularLocation>
        <location evidence="1">Membrane</location>
        <topology evidence="1">Multi-pass membrane protein</topology>
    </subcellularLocation>
</comment>
<evidence type="ECO:0000313" key="5">
    <source>
        <dbReference type="Proteomes" id="UP000504610"/>
    </source>
</evidence>
<dbReference type="Proteomes" id="UP000504610">
    <property type="component" value="Chromosome 4"/>
</dbReference>
<dbReference type="GO" id="GO:0051301">
    <property type="term" value="P:cell division"/>
    <property type="evidence" value="ECO:0007669"/>
    <property type="project" value="UniProtKB-KW"/>
</dbReference>
<dbReference type="AlphaFoldDB" id="A0A9W3DPU9"/>
<proteinExistence type="inferred from homology"/>
<organism evidence="5 6">
    <name type="scientific">Raphanus sativus</name>
    <name type="common">Radish</name>
    <name type="synonym">Raphanus raphanistrum var. sativus</name>
    <dbReference type="NCBI Taxonomy" id="3726"/>
    <lineage>
        <taxon>Eukaryota</taxon>
        <taxon>Viridiplantae</taxon>
        <taxon>Streptophyta</taxon>
        <taxon>Embryophyta</taxon>
        <taxon>Tracheophyta</taxon>
        <taxon>Spermatophyta</taxon>
        <taxon>Magnoliopsida</taxon>
        <taxon>eudicotyledons</taxon>
        <taxon>Gunneridae</taxon>
        <taxon>Pentapetalae</taxon>
        <taxon>rosids</taxon>
        <taxon>malvids</taxon>
        <taxon>Brassicales</taxon>
        <taxon>Brassicaceae</taxon>
        <taxon>Brassiceae</taxon>
        <taxon>Raphanus</taxon>
    </lineage>
</organism>
<keyword evidence="4" id="KW-0131">Cell cycle</keyword>